<keyword evidence="2" id="KW-1185">Reference proteome</keyword>
<dbReference type="RefSeq" id="WP_281737136.1">
    <property type="nucleotide sequence ID" value="NZ_JAKETQ010000004.1"/>
</dbReference>
<protein>
    <submittedName>
        <fullName evidence="1">Uncharacterized protein</fullName>
    </submittedName>
</protein>
<accession>A0AA41UIC0</accession>
<comment type="caution">
    <text evidence="1">The sequence shown here is derived from an EMBL/GenBank/DDBJ whole genome shotgun (WGS) entry which is preliminary data.</text>
</comment>
<organism evidence="1 2">
    <name type="scientific">Paradevosia shaoguanensis</name>
    <dbReference type="NCBI Taxonomy" id="1335043"/>
    <lineage>
        <taxon>Bacteria</taxon>
        <taxon>Pseudomonadati</taxon>
        <taxon>Pseudomonadota</taxon>
        <taxon>Alphaproteobacteria</taxon>
        <taxon>Hyphomicrobiales</taxon>
        <taxon>Devosiaceae</taxon>
        <taxon>Paradevosia</taxon>
    </lineage>
</organism>
<dbReference type="Proteomes" id="UP001156140">
    <property type="component" value="Unassembled WGS sequence"/>
</dbReference>
<dbReference type="AlphaFoldDB" id="A0AA41UIC0"/>
<name>A0AA41UIC0_9HYPH</name>
<evidence type="ECO:0000313" key="1">
    <source>
        <dbReference type="EMBL" id="MCI0129191.1"/>
    </source>
</evidence>
<dbReference type="EMBL" id="JALAZD010000004">
    <property type="protein sequence ID" value="MCI0129191.1"/>
    <property type="molecule type" value="Genomic_DNA"/>
</dbReference>
<reference evidence="1" key="1">
    <citation type="submission" date="2022-03" db="EMBL/GenBank/DDBJ databases">
        <title>The complete genome sequence of a Methyloterrigena soli.</title>
        <authorList>
            <person name="Zi Z."/>
        </authorList>
    </citation>
    <scope>NUCLEOTIDE SEQUENCE</scope>
    <source>
        <strain evidence="1">M48</strain>
    </source>
</reference>
<gene>
    <name evidence="1" type="ORF">ML536_20350</name>
</gene>
<evidence type="ECO:0000313" key="2">
    <source>
        <dbReference type="Proteomes" id="UP001156140"/>
    </source>
</evidence>
<sequence>MARPRKPQVTVRQDPFRTKQYSPVLAKARAKSTASRRLEAIADKLFHALGAAGARVEGNAESAAAFFDAEPIEFEVVEKLRQVRVPPSDWDLRLGTTVGRRGYAVELEPTGILVVKLDGYPPGKREWVDTSKSPLEAQIPDIVEAMRTASIWFHERREEDRAAAQRREEKRQAYLAEREIEEREGERWRRFIAAARSHEDYTIARNFVLALRGRTADTSLVVDGRSLEAWLRWAEARADALDPLANGIEAFFASLSSGN</sequence>
<proteinExistence type="predicted"/>